<keyword evidence="1" id="KW-0722">Serine protease inhibitor</keyword>
<proteinExistence type="predicted"/>
<evidence type="ECO:0008006" key="5">
    <source>
        <dbReference type="Google" id="ProtNLM"/>
    </source>
</evidence>
<keyword evidence="4" id="KW-1185">Reference proteome</keyword>
<dbReference type="CDD" id="cd19941">
    <property type="entry name" value="TIL"/>
    <property type="match status" value="1"/>
</dbReference>
<dbReference type="GO" id="GO:0004867">
    <property type="term" value="F:serine-type endopeptidase inhibitor activity"/>
    <property type="evidence" value="ECO:0007669"/>
    <property type="project" value="UniProtKB-KW"/>
</dbReference>
<feature type="region of interest" description="Disordered" evidence="2">
    <location>
        <begin position="49"/>
        <end position="93"/>
    </location>
</feature>
<name>A0A016U323_9BILA</name>
<keyword evidence="1" id="KW-0646">Protease inhibitor</keyword>
<reference evidence="4" key="1">
    <citation type="journal article" date="2015" name="Nat. Genet.">
        <title>The genome and transcriptome of the zoonotic hookworm Ancylostoma ceylanicum identify infection-specific gene families.</title>
        <authorList>
            <person name="Schwarz E.M."/>
            <person name="Hu Y."/>
            <person name="Antoshechkin I."/>
            <person name="Miller M.M."/>
            <person name="Sternberg P.W."/>
            <person name="Aroian R.V."/>
        </authorList>
    </citation>
    <scope>NUCLEOTIDE SEQUENCE</scope>
    <source>
        <strain evidence="4">HY135</strain>
    </source>
</reference>
<dbReference type="Proteomes" id="UP000024635">
    <property type="component" value="Unassembled WGS sequence"/>
</dbReference>
<organism evidence="3 4">
    <name type="scientific">Ancylostoma ceylanicum</name>
    <dbReference type="NCBI Taxonomy" id="53326"/>
    <lineage>
        <taxon>Eukaryota</taxon>
        <taxon>Metazoa</taxon>
        <taxon>Ecdysozoa</taxon>
        <taxon>Nematoda</taxon>
        <taxon>Chromadorea</taxon>
        <taxon>Rhabditida</taxon>
        <taxon>Rhabditina</taxon>
        <taxon>Rhabditomorpha</taxon>
        <taxon>Strongyloidea</taxon>
        <taxon>Ancylostomatidae</taxon>
        <taxon>Ancylostomatinae</taxon>
        <taxon>Ancylostoma</taxon>
    </lineage>
</organism>
<evidence type="ECO:0000256" key="2">
    <source>
        <dbReference type="SAM" id="MobiDB-lite"/>
    </source>
</evidence>
<evidence type="ECO:0000313" key="3">
    <source>
        <dbReference type="EMBL" id="EYC09376.1"/>
    </source>
</evidence>
<dbReference type="InterPro" id="IPR036084">
    <property type="entry name" value="Ser_inhib-like_sf"/>
</dbReference>
<comment type="caution">
    <text evidence="3">The sequence shown here is derived from an EMBL/GenBank/DDBJ whole genome shotgun (WGS) entry which is preliminary data.</text>
</comment>
<protein>
    <recommendedName>
        <fullName evidence="5">TIL domain-containing protein</fullName>
    </recommendedName>
</protein>
<dbReference type="OrthoDB" id="5834364at2759"/>
<dbReference type="AlphaFoldDB" id="A0A016U323"/>
<dbReference type="SUPFAM" id="SSF57567">
    <property type="entry name" value="Serine protease inhibitors"/>
    <property type="match status" value="1"/>
</dbReference>
<gene>
    <name evidence="3" type="primary">Acey_s0060.g3078</name>
    <name evidence="3" type="ORF">Y032_0060g3078</name>
</gene>
<dbReference type="EMBL" id="JARK01001396">
    <property type="protein sequence ID" value="EYC09376.1"/>
    <property type="molecule type" value="Genomic_DNA"/>
</dbReference>
<accession>A0A016U323</accession>
<dbReference type="Gene3D" id="2.10.25.10">
    <property type="entry name" value="Laminin"/>
    <property type="match status" value="1"/>
</dbReference>
<evidence type="ECO:0000256" key="1">
    <source>
        <dbReference type="ARBA" id="ARBA00022900"/>
    </source>
</evidence>
<sequence length="217" mass="23667">MDYSVILSLDTIAYKGQFERCAPQEHKMASELVFVLLFVLATFAAARDHSDSRAHHDRSDSRNHDRSDSRNHDRSGSHGHDRSGSRSRETTEKPNEIVSCAAMQCPVGYRCEEGRVICPFAPPCFTRPTQCVPNEPSPDSSEESSGSGDGAPCNCGMNMHTDTCGPVCPQDCSNEATCLAISCTDQERCFCNAGYVLLNKEDPSLGCVLPEDCPCAH</sequence>
<evidence type="ECO:0000313" key="4">
    <source>
        <dbReference type="Proteomes" id="UP000024635"/>
    </source>
</evidence>